<dbReference type="Pfam" id="PF00120">
    <property type="entry name" value="Gln-synt_C"/>
    <property type="match status" value="1"/>
</dbReference>
<evidence type="ECO:0000259" key="8">
    <source>
        <dbReference type="PROSITE" id="PS51987"/>
    </source>
</evidence>
<dbReference type="SUPFAM" id="SSF55931">
    <property type="entry name" value="Glutamine synthetase/guanido kinase"/>
    <property type="match status" value="1"/>
</dbReference>
<dbReference type="PANTHER" id="PTHR43785">
    <property type="entry name" value="GAMMA-GLUTAMYLPUTRESCINE SYNTHETASE"/>
    <property type="match status" value="1"/>
</dbReference>
<protein>
    <submittedName>
        <fullName evidence="9">Glutamine synthetase family protein</fullName>
    </submittedName>
</protein>
<reference evidence="9 10" key="1">
    <citation type="submission" date="2021-08" db="EMBL/GenBank/DDBJ databases">
        <title>Streptomyces sp. PTM05 isolated from lichen.</title>
        <authorList>
            <person name="Somphong A."/>
            <person name="Phongsopitanun W."/>
            <person name="Tanasupawat S."/>
        </authorList>
    </citation>
    <scope>NUCLEOTIDE SEQUENCE [LARGE SCALE GENOMIC DNA]</scope>
    <source>
        <strain evidence="9 10">Ptm05</strain>
    </source>
</reference>
<name>A0ABS7QYL9_9ACTN</name>
<evidence type="ECO:0000259" key="7">
    <source>
        <dbReference type="PROSITE" id="PS51986"/>
    </source>
</evidence>
<accession>A0ABS7QYL9</accession>
<dbReference type="Gene3D" id="3.10.20.70">
    <property type="entry name" value="Glutamine synthetase, N-terminal domain"/>
    <property type="match status" value="1"/>
</dbReference>
<dbReference type="InterPro" id="IPR014746">
    <property type="entry name" value="Gln_synth/guanido_kin_cat_dom"/>
</dbReference>
<keyword evidence="2" id="KW-0436">Ligase</keyword>
<dbReference type="RefSeq" id="WP_222980180.1">
    <property type="nucleotide sequence ID" value="NZ_JAINVZ010000016.1"/>
</dbReference>
<dbReference type="EMBL" id="JAINVZ010000016">
    <property type="protein sequence ID" value="MBY8887430.1"/>
    <property type="molecule type" value="Genomic_DNA"/>
</dbReference>
<evidence type="ECO:0000256" key="3">
    <source>
        <dbReference type="ARBA" id="ARBA00022741"/>
    </source>
</evidence>
<dbReference type="Gene3D" id="3.30.590.10">
    <property type="entry name" value="Glutamine synthetase/guanido kinase, catalytic domain"/>
    <property type="match status" value="1"/>
</dbReference>
<dbReference type="InterPro" id="IPR008147">
    <property type="entry name" value="Gln_synt_N"/>
</dbReference>
<dbReference type="SMART" id="SM01230">
    <property type="entry name" value="Gln-synt_C"/>
    <property type="match status" value="1"/>
</dbReference>
<comment type="similarity">
    <text evidence="1 5 6">Belongs to the glutamine synthetase family.</text>
</comment>
<dbReference type="PANTHER" id="PTHR43785:SF12">
    <property type="entry name" value="TYPE-1 GLUTAMINE SYNTHETASE 2"/>
    <property type="match status" value="1"/>
</dbReference>
<evidence type="ECO:0000256" key="2">
    <source>
        <dbReference type="ARBA" id="ARBA00022598"/>
    </source>
</evidence>
<evidence type="ECO:0000313" key="9">
    <source>
        <dbReference type="EMBL" id="MBY8887430.1"/>
    </source>
</evidence>
<feature type="domain" description="GS catalytic" evidence="8">
    <location>
        <begin position="127"/>
        <end position="457"/>
    </location>
</feature>
<evidence type="ECO:0000256" key="4">
    <source>
        <dbReference type="ARBA" id="ARBA00022840"/>
    </source>
</evidence>
<dbReference type="Proteomes" id="UP001198565">
    <property type="component" value="Unassembled WGS sequence"/>
</dbReference>
<evidence type="ECO:0000256" key="1">
    <source>
        <dbReference type="ARBA" id="ARBA00009897"/>
    </source>
</evidence>
<dbReference type="PROSITE" id="PS51986">
    <property type="entry name" value="GS_BETA_GRASP"/>
    <property type="match status" value="1"/>
</dbReference>
<keyword evidence="4" id="KW-0067">ATP-binding</keyword>
<evidence type="ECO:0000256" key="6">
    <source>
        <dbReference type="RuleBase" id="RU000384"/>
    </source>
</evidence>
<dbReference type="PROSITE" id="PS51987">
    <property type="entry name" value="GS_CATALYTIC"/>
    <property type="match status" value="1"/>
</dbReference>
<dbReference type="SUPFAM" id="SSF54368">
    <property type="entry name" value="Glutamine synthetase, N-terminal domain"/>
    <property type="match status" value="1"/>
</dbReference>
<feature type="domain" description="GS beta-grasp" evidence="7">
    <location>
        <begin position="28"/>
        <end position="120"/>
    </location>
</feature>
<dbReference type="InterPro" id="IPR008146">
    <property type="entry name" value="Gln_synth_cat_dom"/>
</dbReference>
<keyword evidence="3" id="KW-0547">Nucleotide-binding</keyword>
<evidence type="ECO:0000256" key="5">
    <source>
        <dbReference type="PROSITE-ProRule" id="PRU01330"/>
    </source>
</evidence>
<comment type="caution">
    <text evidence="9">The sequence shown here is derived from an EMBL/GenBank/DDBJ whole genome shotgun (WGS) entry which is preliminary data.</text>
</comment>
<sequence length="457" mass="48209">MGAGAEERTAREELRRRARQEAARLTAEGVHAVALSWVDTSGVARVKAVPTGRLAHAARHGVGASPVFDVFTSDDAITASPLSGGPDGDLRLVPDLDRLTVLAAQPGWAWVPADRQDQSGVPHPGCARHFLRRMTAAARDSGFEPRMGYETEWVVCRPGDDEPPVAAGAGPAYGMSRLVEMSDYLRDIVTALRDQELEVLQIHPEYSPGQFEVSTAPADPLRAADELLVVRETIRAVTLRHGLRATFAPTVVAGGVGNGCHLHLSLRQDDQDLFRGGPGPQGLDETAEGFLAGILDELPALLAVGAPSPASYLRLAPSVWAGAYHCWGLENREAALRLIPGPPDESGSANAEVKCFDAAANPYLLAGAVLAAGLAGAEAKRSLPAPVQGDPAVVAPATPRLPRSLTQAADRFAASEVLRAALGETLHGAVLAVRRAEAESLDGRDPEAVAAATRWRY</sequence>
<proteinExistence type="inferred from homology"/>
<organism evidence="9 10">
    <name type="scientific">Streptantibioticus parmotrematis</name>
    <dbReference type="NCBI Taxonomy" id="2873249"/>
    <lineage>
        <taxon>Bacteria</taxon>
        <taxon>Bacillati</taxon>
        <taxon>Actinomycetota</taxon>
        <taxon>Actinomycetes</taxon>
        <taxon>Kitasatosporales</taxon>
        <taxon>Streptomycetaceae</taxon>
        <taxon>Streptantibioticus</taxon>
    </lineage>
</organism>
<dbReference type="InterPro" id="IPR036651">
    <property type="entry name" value="Gln_synt_N_sf"/>
</dbReference>
<gene>
    <name evidence="9" type="ORF">K7472_21690</name>
</gene>
<keyword evidence="10" id="KW-1185">Reference proteome</keyword>
<evidence type="ECO:0000313" key="10">
    <source>
        <dbReference type="Proteomes" id="UP001198565"/>
    </source>
</evidence>